<keyword evidence="2" id="KW-1185">Reference proteome</keyword>
<reference evidence="1" key="1">
    <citation type="submission" date="2023-06" db="EMBL/GenBank/DDBJ databases">
        <authorList>
            <consortium name="Lawrence Berkeley National Laboratory"/>
            <person name="Ahrendt S."/>
            <person name="Sahu N."/>
            <person name="Indic B."/>
            <person name="Wong-Bajracharya J."/>
            <person name="Merenyi Z."/>
            <person name="Ke H.-M."/>
            <person name="Monk M."/>
            <person name="Kocsube S."/>
            <person name="Drula E."/>
            <person name="Lipzen A."/>
            <person name="Balint B."/>
            <person name="Henrissat B."/>
            <person name="Andreopoulos B."/>
            <person name="Martin F.M."/>
            <person name="Harder C.B."/>
            <person name="Rigling D."/>
            <person name="Ford K.L."/>
            <person name="Foster G.D."/>
            <person name="Pangilinan J."/>
            <person name="Papanicolaou A."/>
            <person name="Barry K."/>
            <person name="LaButti K."/>
            <person name="Viragh M."/>
            <person name="Koriabine M."/>
            <person name="Yan M."/>
            <person name="Riley R."/>
            <person name="Champramary S."/>
            <person name="Plett K.L."/>
            <person name="Tsai I.J."/>
            <person name="Slot J."/>
            <person name="Sipos G."/>
            <person name="Plett J."/>
            <person name="Nagy L.G."/>
            <person name="Grigoriev I.V."/>
        </authorList>
    </citation>
    <scope>NUCLEOTIDE SEQUENCE</scope>
    <source>
        <strain evidence="1">CCBAS 213</strain>
    </source>
</reference>
<dbReference type="EMBL" id="JAUEPS010000061">
    <property type="protein sequence ID" value="KAK0443029.1"/>
    <property type="molecule type" value="Genomic_DNA"/>
</dbReference>
<accession>A0AA39MR73</accession>
<evidence type="ECO:0000313" key="1">
    <source>
        <dbReference type="EMBL" id="KAK0443029.1"/>
    </source>
</evidence>
<proteinExistence type="predicted"/>
<name>A0AA39MR73_ARMTA</name>
<dbReference type="Proteomes" id="UP001175211">
    <property type="component" value="Unassembled WGS sequence"/>
</dbReference>
<protein>
    <submittedName>
        <fullName evidence="1">Uncharacterized protein</fullName>
    </submittedName>
</protein>
<sequence>MTVSVRVAPYGLFSYYVPPPYVPVGDGRPGFVSAALQDISPVWGGSICLVVMTGIQTRVLPDNPNLEVADDLPSKIISSWDPLMLVASGALRVSSFAACSLYNFVAITSYTFDTFSIEICPPTEKVIKPTHYFPLLRVFFRSTGGGGWFELLYKEVLALLREMLYLSEMVSELCLTNLLDVAPKESQRSASGLRTGTTMLSYAVKKAENWRAEAENNDNTVVSFAYLLSGFH</sequence>
<dbReference type="RefSeq" id="XP_060324523.1">
    <property type="nucleotide sequence ID" value="XM_060470169.1"/>
</dbReference>
<evidence type="ECO:0000313" key="2">
    <source>
        <dbReference type="Proteomes" id="UP001175211"/>
    </source>
</evidence>
<dbReference type="AlphaFoldDB" id="A0AA39MR73"/>
<gene>
    <name evidence="1" type="ORF">EV420DRAFT_1485136</name>
</gene>
<comment type="caution">
    <text evidence="1">The sequence shown here is derived from an EMBL/GenBank/DDBJ whole genome shotgun (WGS) entry which is preliminary data.</text>
</comment>
<dbReference type="Pfam" id="PF20175">
    <property type="entry name" value="Tra1_central"/>
    <property type="match status" value="1"/>
</dbReference>
<dbReference type="GeneID" id="85353717"/>
<dbReference type="InterPro" id="IPR046807">
    <property type="entry name" value="Tra1_central"/>
</dbReference>
<organism evidence="1 2">
    <name type="scientific">Armillaria tabescens</name>
    <name type="common">Ringless honey mushroom</name>
    <name type="synonym">Agaricus tabescens</name>
    <dbReference type="NCBI Taxonomy" id="1929756"/>
    <lineage>
        <taxon>Eukaryota</taxon>
        <taxon>Fungi</taxon>
        <taxon>Dikarya</taxon>
        <taxon>Basidiomycota</taxon>
        <taxon>Agaricomycotina</taxon>
        <taxon>Agaricomycetes</taxon>
        <taxon>Agaricomycetidae</taxon>
        <taxon>Agaricales</taxon>
        <taxon>Marasmiineae</taxon>
        <taxon>Physalacriaceae</taxon>
        <taxon>Desarmillaria</taxon>
    </lineage>
</organism>